<proteinExistence type="predicted"/>
<dbReference type="Proteomes" id="UP001345013">
    <property type="component" value="Unassembled WGS sequence"/>
</dbReference>
<reference evidence="1 2" key="1">
    <citation type="submission" date="2023-08" db="EMBL/GenBank/DDBJ databases">
        <title>Black Yeasts Isolated from many extreme environments.</title>
        <authorList>
            <person name="Coleine C."/>
            <person name="Stajich J.E."/>
            <person name="Selbmann L."/>
        </authorList>
    </citation>
    <scope>NUCLEOTIDE SEQUENCE [LARGE SCALE GENOMIC DNA]</scope>
    <source>
        <strain evidence="1 2">CCFEE 5885</strain>
    </source>
</reference>
<dbReference type="Pfam" id="PF14087">
    <property type="entry name" value="DUF4267"/>
    <property type="match status" value="1"/>
</dbReference>
<dbReference type="EMBL" id="JAVRRG010000023">
    <property type="protein sequence ID" value="KAK5096235.1"/>
    <property type="molecule type" value="Genomic_DNA"/>
</dbReference>
<gene>
    <name evidence="1" type="ORF">LTR24_002640</name>
</gene>
<protein>
    <submittedName>
        <fullName evidence="1">Uncharacterized protein</fullName>
    </submittedName>
</protein>
<accession>A0ABR0KHH2</accession>
<keyword evidence="2" id="KW-1185">Reference proteome</keyword>
<comment type="caution">
    <text evidence="1">The sequence shown here is derived from an EMBL/GenBank/DDBJ whole genome shotgun (WGS) entry which is preliminary data.</text>
</comment>
<name>A0ABR0KHH2_9EURO</name>
<evidence type="ECO:0000313" key="1">
    <source>
        <dbReference type="EMBL" id="KAK5096235.1"/>
    </source>
</evidence>
<sequence>MTTHIQGAITPQAIALTFGSISILYGLRGILTPTLFAREFGFPPDAMSASGQPTRTPPNKRDPFVTATGGRTVALGLAVFVLAWETQLKAAGTVLGCCAISGLSDTVGCYAAGASGAVVQHAIGTIVLGCVGFWLRGVA</sequence>
<dbReference type="InterPro" id="IPR025363">
    <property type="entry name" value="DUF4267"/>
</dbReference>
<organism evidence="1 2">
    <name type="scientific">Lithohypha guttulata</name>
    <dbReference type="NCBI Taxonomy" id="1690604"/>
    <lineage>
        <taxon>Eukaryota</taxon>
        <taxon>Fungi</taxon>
        <taxon>Dikarya</taxon>
        <taxon>Ascomycota</taxon>
        <taxon>Pezizomycotina</taxon>
        <taxon>Eurotiomycetes</taxon>
        <taxon>Chaetothyriomycetidae</taxon>
        <taxon>Chaetothyriales</taxon>
        <taxon>Trichomeriaceae</taxon>
        <taxon>Lithohypha</taxon>
    </lineage>
</organism>
<evidence type="ECO:0000313" key="2">
    <source>
        <dbReference type="Proteomes" id="UP001345013"/>
    </source>
</evidence>